<comment type="caution">
    <text evidence="2">The sequence shown here is derived from an EMBL/GenBank/DDBJ whole genome shotgun (WGS) entry which is preliminary data.</text>
</comment>
<evidence type="ECO:0000313" key="2">
    <source>
        <dbReference type="EMBL" id="MBC8560699.1"/>
    </source>
</evidence>
<dbReference type="GO" id="GO:0005524">
    <property type="term" value="F:ATP binding"/>
    <property type="evidence" value="ECO:0007669"/>
    <property type="project" value="InterPro"/>
</dbReference>
<name>A0A926I879_9FIRM</name>
<dbReference type="InterPro" id="IPR027417">
    <property type="entry name" value="P-loop_NTPase"/>
</dbReference>
<dbReference type="Pfam" id="PF00485">
    <property type="entry name" value="PRK"/>
    <property type="match status" value="1"/>
</dbReference>
<proteinExistence type="predicted"/>
<evidence type="ECO:0000313" key="3">
    <source>
        <dbReference type="Proteomes" id="UP000610760"/>
    </source>
</evidence>
<sequence>MKPLIIGFAGGSASGKSTICLKLKTLLEPYLSVTLINGDCYYKEKLPNTTAPFTGKLYVEYNHPDVMDFEAMDSAIIEEVKKNPDVILIEQAMLFCCEKIRNRLDGKVYVDCQADERLARRLKRNMEYGQDFEEILSYCLDSVRYRYDEFVAPTRWYADIILNGSSMPQNGTEMIAAWIQRKATEQKREKTSL</sequence>
<feature type="domain" description="Phosphoribulokinase/uridine kinase" evidence="1">
    <location>
        <begin position="76"/>
        <end position="163"/>
    </location>
</feature>
<gene>
    <name evidence="2" type="ORF">H8710_11550</name>
</gene>
<reference evidence="2" key="1">
    <citation type="submission" date="2020-08" db="EMBL/GenBank/DDBJ databases">
        <title>Genome public.</title>
        <authorList>
            <person name="Liu C."/>
            <person name="Sun Q."/>
        </authorList>
    </citation>
    <scope>NUCLEOTIDE SEQUENCE</scope>
    <source>
        <strain evidence="2">NSJ-33</strain>
    </source>
</reference>
<dbReference type="SUPFAM" id="SSF52540">
    <property type="entry name" value="P-loop containing nucleoside triphosphate hydrolases"/>
    <property type="match status" value="1"/>
</dbReference>
<dbReference type="PANTHER" id="PTHR10285">
    <property type="entry name" value="URIDINE KINASE"/>
    <property type="match status" value="1"/>
</dbReference>
<keyword evidence="3" id="KW-1185">Reference proteome</keyword>
<protein>
    <submittedName>
        <fullName evidence="2">AAA family ATPase</fullName>
    </submittedName>
</protein>
<dbReference type="Proteomes" id="UP000610760">
    <property type="component" value="Unassembled WGS sequence"/>
</dbReference>
<dbReference type="EMBL" id="JACRSV010000004">
    <property type="protein sequence ID" value="MBC8560699.1"/>
    <property type="molecule type" value="Genomic_DNA"/>
</dbReference>
<accession>A0A926I879</accession>
<evidence type="ECO:0000259" key="1">
    <source>
        <dbReference type="Pfam" id="PF00485"/>
    </source>
</evidence>
<dbReference type="PRINTS" id="PR00988">
    <property type="entry name" value="URIDINKINASE"/>
</dbReference>
<organism evidence="2 3">
    <name type="scientific">Fumia xinanensis</name>
    <dbReference type="NCBI Taxonomy" id="2763659"/>
    <lineage>
        <taxon>Bacteria</taxon>
        <taxon>Bacillati</taxon>
        <taxon>Bacillota</taxon>
        <taxon>Clostridia</taxon>
        <taxon>Eubacteriales</taxon>
        <taxon>Oscillospiraceae</taxon>
        <taxon>Fumia</taxon>
    </lineage>
</organism>
<dbReference type="RefSeq" id="WP_249295907.1">
    <property type="nucleotide sequence ID" value="NZ_JACRSV010000004.1"/>
</dbReference>
<dbReference type="InterPro" id="IPR006083">
    <property type="entry name" value="PRK/URK"/>
</dbReference>
<dbReference type="AlphaFoldDB" id="A0A926I879"/>
<dbReference type="Gene3D" id="3.40.50.300">
    <property type="entry name" value="P-loop containing nucleotide triphosphate hydrolases"/>
    <property type="match status" value="2"/>
</dbReference>
<dbReference type="GO" id="GO:0016301">
    <property type="term" value="F:kinase activity"/>
    <property type="evidence" value="ECO:0007669"/>
    <property type="project" value="InterPro"/>
</dbReference>